<dbReference type="EC" id="6.3.5.5" evidence="5"/>
<dbReference type="Proteomes" id="UP000255106">
    <property type="component" value="Unassembled WGS sequence"/>
</dbReference>
<dbReference type="GO" id="GO:0005524">
    <property type="term" value="F:ATP binding"/>
    <property type="evidence" value="ECO:0007669"/>
    <property type="project" value="UniProtKB-KW"/>
</dbReference>
<accession>A0A377M7A9</accession>
<reference evidence="5 6" key="1">
    <citation type="submission" date="2018-06" db="EMBL/GenBank/DDBJ databases">
        <authorList>
            <consortium name="Pathogen Informatics"/>
            <person name="Doyle S."/>
        </authorList>
    </citation>
    <scope>NUCLEOTIDE SEQUENCE [LARGE SCALE GENOMIC DNA]</scope>
    <source>
        <strain evidence="5 6">NCTC10005</strain>
    </source>
</reference>
<dbReference type="GO" id="GO:0006541">
    <property type="term" value="P:glutamine metabolic process"/>
    <property type="evidence" value="ECO:0007669"/>
    <property type="project" value="TreeGrafter"/>
</dbReference>
<sequence>MTKIPRFNFEKFAGANDRLTTQMKSVGEVMAIGRTQQESLQKALRGLEVGATGFDPKVSLDDPGSTDQNPPRAERRGRRAYLVYRRRLPRRLVRGRRVQPDQHRPLVPGAN</sequence>
<gene>
    <name evidence="5" type="primary">carB_2</name>
    <name evidence="5" type="ORF">NCTC10005_07121</name>
</gene>
<protein>
    <submittedName>
        <fullName evidence="5">Carbamoyl-phosphate synthase large chain</fullName>
        <ecNumber evidence="5">6.3.5.5</ecNumber>
    </submittedName>
</protein>
<keyword evidence="2" id="KW-0547">Nucleotide-binding</keyword>
<dbReference type="PANTHER" id="PTHR11405">
    <property type="entry name" value="CARBAMOYLTRANSFERASE FAMILY MEMBER"/>
    <property type="match status" value="1"/>
</dbReference>
<evidence type="ECO:0000256" key="1">
    <source>
        <dbReference type="ARBA" id="ARBA00022598"/>
    </source>
</evidence>
<evidence type="ECO:0000256" key="4">
    <source>
        <dbReference type="SAM" id="MobiDB-lite"/>
    </source>
</evidence>
<dbReference type="GO" id="GO:0004088">
    <property type="term" value="F:carbamoyl-phosphate synthase (glutamine-hydrolyzing) activity"/>
    <property type="evidence" value="ECO:0007669"/>
    <property type="project" value="UniProtKB-EC"/>
</dbReference>
<feature type="region of interest" description="Disordered" evidence="4">
    <location>
        <begin position="52"/>
        <end position="78"/>
    </location>
</feature>
<keyword evidence="3" id="KW-0067">ATP-binding</keyword>
<keyword evidence="1 5" id="KW-0436">Ligase</keyword>
<evidence type="ECO:0000313" key="6">
    <source>
        <dbReference type="Proteomes" id="UP000255106"/>
    </source>
</evidence>
<dbReference type="EMBL" id="UGJB01000004">
    <property type="protein sequence ID" value="STQ14269.1"/>
    <property type="molecule type" value="Genomic_DNA"/>
</dbReference>
<dbReference type="SUPFAM" id="SSF56059">
    <property type="entry name" value="Glutathione synthetase ATP-binding domain-like"/>
    <property type="match status" value="1"/>
</dbReference>
<dbReference type="PANTHER" id="PTHR11405:SF53">
    <property type="entry name" value="CARBAMOYL-PHOSPHATE SYNTHASE [AMMONIA], MITOCHONDRIAL"/>
    <property type="match status" value="1"/>
</dbReference>
<evidence type="ECO:0000256" key="2">
    <source>
        <dbReference type="ARBA" id="ARBA00022741"/>
    </source>
</evidence>
<organism evidence="5 6">
    <name type="scientific">Enterobacter cloacae</name>
    <dbReference type="NCBI Taxonomy" id="550"/>
    <lineage>
        <taxon>Bacteria</taxon>
        <taxon>Pseudomonadati</taxon>
        <taxon>Pseudomonadota</taxon>
        <taxon>Gammaproteobacteria</taxon>
        <taxon>Enterobacterales</taxon>
        <taxon>Enterobacteriaceae</taxon>
        <taxon>Enterobacter</taxon>
        <taxon>Enterobacter cloacae complex</taxon>
    </lineage>
</organism>
<evidence type="ECO:0000256" key="3">
    <source>
        <dbReference type="ARBA" id="ARBA00022840"/>
    </source>
</evidence>
<dbReference type="AlphaFoldDB" id="A0A377M7A9"/>
<proteinExistence type="predicted"/>
<dbReference type="GO" id="GO:0005737">
    <property type="term" value="C:cytoplasm"/>
    <property type="evidence" value="ECO:0007669"/>
    <property type="project" value="TreeGrafter"/>
</dbReference>
<evidence type="ECO:0000313" key="5">
    <source>
        <dbReference type="EMBL" id="STQ14269.1"/>
    </source>
</evidence>
<dbReference type="Gene3D" id="3.30.470.20">
    <property type="entry name" value="ATP-grasp fold, B domain"/>
    <property type="match status" value="1"/>
</dbReference>
<name>A0A377M7A9_ENTCL</name>